<dbReference type="InterPro" id="IPR055402">
    <property type="entry name" value="KNTC1_N"/>
</dbReference>
<feature type="domain" description="KNTC1 N-terminal" evidence="1">
    <location>
        <begin position="17"/>
        <end position="143"/>
    </location>
</feature>
<dbReference type="GO" id="GO:0005828">
    <property type="term" value="C:kinetochore microtubule"/>
    <property type="evidence" value="ECO:0007669"/>
    <property type="project" value="TreeGrafter"/>
</dbReference>
<evidence type="ECO:0000313" key="2">
    <source>
        <dbReference type="Proteomes" id="UP000095283"/>
    </source>
</evidence>
<dbReference type="Pfam" id="PF24506">
    <property type="entry name" value="KNTC1_N"/>
    <property type="match status" value="1"/>
</dbReference>
<accession>A0A1I7WW73</accession>
<dbReference type="GO" id="GO:1903394">
    <property type="term" value="P:protein localization to kinetochore involved in kinetochore assembly"/>
    <property type="evidence" value="ECO:0007669"/>
    <property type="project" value="TreeGrafter"/>
</dbReference>
<protein>
    <submittedName>
        <fullName evidence="3">TFIIIC_delta domain-containing protein</fullName>
    </submittedName>
</protein>
<dbReference type="WBParaSite" id="Hba_09471">
    <property type="protein sequence ID" value="Hba_09471"/>
    <property type="gene ID" value="Hba_09471"/>
</dbReference>
<dbReference type="GO" id="GO:1990423">
    <property type="term" value="C:RZZ complex"/>
    <property type="evidence" value="ECO:0007669"/>
    <property type="project" value="TreeGrafter"/>
</dbReference>
<dbReference type="Proteomes" id="UP000095283">
    <property type="component" value="Unplaced"/>
</dbReference>
<dbReference type="GO" id="GO:0000070">
    <property type="term" value="P:mitotic sister chromatid segregation"/>
    <property type="evidence" value="ECO:0007669"/>
    <property type="project" value="TreeGrafter"/>
</dbReference>
<dbReference type="GO" id="GO:0005737">
    <property type="term" value="C:cytoplasm"/>
    <property type="evidence" value="ECO:0007669"/>
    <property type="project" value="TreeGrafter"/>
</dbReference>
<dbReference type="AlphaFoldDB" id="A0A1I7WW73"/>
<dbReference type="GO" id="GO:0007094">
    <property type="term" value="P:mitotic spindle assembly checkpoint signaling"/>
    <property type="evidence" value="ECO:0007669"/>
    <property type="project" value="TreeGrafter"/>
</dbReference>
<dbReference type="InterPro" id="IPR011044">
    <property type="entry name" value="Quino_amine_DH_bsu"/>
</dbReference>
<sequence>MRYSVVELDFGDDETKNFGNRKEFASLTSLYEIKTLATISDPDAEVVAPDVFTSSNEKWLAVAIGDDISIFSVDFDIDYVFTQPFKGGSDIRGIGWLGDSHFLVVVTASWDVTLISAELKTVITNFAFASNSSSLRAYISSCIVDDECVLVVSNDHGESITMIIPNWNKLVNAKMENLAECCKEAPAKGGPLVISGIGEICFQSIGENDYTRETIVTNFLYGVTLKRTHLSVFVAAVMADF</sequence>
<dbReference type="PANTHER" id="PTHR15688">
    <property type="entry name" value="KINETOCHORE-ASSOCIATED PROTEIN 1"/>
    <property type="match status" value="1"/>
</dbReference>
<keyword evidence="2" id="KW-1185">Reference proteome</keyword>
<proteinExistence type="predicted"/>
<evidence type="ECO:0000313" key="3">
    <source>
        <dbReference type="WBParaSite" id="Hba_09471"/>
    </source>
</evidence>
<name>A0A1I7WW73_HETBA</name>
<evidence type="ECO:0000259" key="1">
    <source>
        <dbReference type="Pfam" id="PF24506"/>
    </source>
</evidence>
<dbReference type="PANTHER" id="PTHR15688:SF1">
    <property type="entry name" value="KINETOCHORE-ASSOCIATED PROTEIN 1"/>
    <property type="match status" value="1"/>
</dbReference>
<organism evidence="2 3">
    <name type="scientific">Heterorhabditis bacteriophora</name>
    <name type="common">Entomopathogenic nematode worm</name>
    <dbReference type="NCBI Taxonomy" id="37862"/>
    <lineage>
        <taxon>Eukaryota</taxon>
        <taxon>Metazoa</taxon>
        <taxon>Ecdysozoa</taxon>
        <taxon>Nematoda</taxon>
        <taxon>Chromadorea</taxon>
        <taxon>Rhabditida</taxon>
        <taxon>Rhabditina</taxon>
        <taxon>Rhabditomorpha</taxon>
        <taxon>Strongyloidea</taxon>
        <taxon>Heterorhabditidae</taxon>
        <taxon>Heterorhabditis</taxon>
    </lineage>
</organism>
<dbReference type="GO" id="GO:0031267">
    <property type="term" value="F:small GTPase binding"/>
    <property type="evidence" value="ECO:0007669"/>
    <property type="project" value="TreeGrafter"/>
</dbReference>
<dbReference type="InterPro" id="IPR052802">
    <property type="entry name" value="KNTC1"/>
</dbReference>
<dbReference type="SUPFAM" id="SSF50969">
    <property type="entry name" value="YVTN repeat-like/Quinoprotein amine dehydrogenase"/>
    <property type="match status" value="1"/>
</dbReference>
<reference evidence="3" key="1">
    <citation type="submission" date="2016-11" db="UniProtKB">
        <authorList>
            <consortium name="WormBaseParasite"/>
        </authorList>
    </citation>
    <scope>IDENTIFICATION</scope>
</reference>